<dbReference type="EMBL" id="AVFL01000061">
    <property type="protein sequence ID" value="EWY35908.1"/>
    <property type="molecule type" value="Genomic_DNA"/>
</dbReference>
<accession>W9GWP5</accession>
<dbReference type="AlphaFoldDB" id="W9GWP5"/>
<evidence type="ECO:0000259" key="5">
    <source>
        <dbReference type="PROSITE" id="PS50977"/>
    </source>
</evidence>
<keyword evidence="1" id="KW-0805">Transcription regulation</keyword>
<dbReference type="OrthoDB" id="9787680at2"/>
<dbReference type="InterPro" id="IPR001647">
    <property type="entry name" value="HTH_TetR"/>
</dbReference>
<gene>
    <name evidence="6" type="ORF">N825_32415</name>
</gene>
<dbReference type="PROSITE" id="PS50977">
    <property type="entry name" value="HTH_TETR_2"/>
    <property type="match status" value="1"/>
</dbReference>
<sequence length="212" mass="22187">MADDKIASSRKPSTRERVLDAAERLLARGNAAFSMRDLATEAELSFATPFNQFGSKGAIMLALSQRRIDAMQELLVEALPSGTAVARVLAAVDVAISVMLEAPSVNRIVMGAIGAPSEAPGDVLSHSGALWATALGVGEGLKGATRELALAILPDQLAVTFRGALSFWTAGEYDDDVLRRRARAAAALALLAFVGTDERTELLTILADGGVP</sequence>
<dbReference type="RefSeq" id="WP_037461701.1">
    <property type="nucleotide sequence ID" value="NZ_AVFL01000061.1"/>
</dbReference>
<evidence type="ECO:0000313" key="6">
    <source>
        <dbReference type="EMBL" id="EWY35908.1"/>
    </source>
</evidence>
<evidence type="ECO:0000256" key="3">
    <source>
        <dbReference type="ARBA" id="ARBA00023163"/>
    </source>
</evidence>
<evidence type="ECO:0000256" key="4">
    <source>
        <dbReference type="PROSITE-ProRule" id="PRU00335"/>
    </source>
</evidence>
<name>W9GWP5_9PROT</name>
<dbReference type="GO" id="GO:0000976">
    <property type="term" value="F:transcription cis-regulatory region binding"/>
    <property type="evidence" value="ECO:0007669"/>
    <property type="project" value="TreeGrafter"/>
</dbReference>
<dbReference type="STRING" id="1385369.N825_32415"/>
<evidence type="ECO:0000313" key="7">
    <source>
        <dbReference type="Proteomes" id="UP000019486"/>
    </source>
</evidence>
<comment type="caution">
    <text evidence="6">The sequence shown here is derived from an EMBL/GenBank/DDBJ whole genome shotgun (WGS) entry which is preliminary data.</text>
</comment>
<dbReference type="PANTHER" id="PTHR30055">
    <property type="entry name" value="HTH-TYPE TRANSCRIPTIONAL REGULATOR RUTR"/>
    <property type="match status" value="1"/>
</dbReference>
<evidence type="ECO:0000256" key="2">
    <source>
        <dbReference type="ARBA" id="ARBA00023125"/>
    </source>
</evidence>
<protein>
    <submittedName>
        <fullName evidence="6">Short-chain dehydrogenase</fullName>
    </submittedName>
</protein>
<reference evidence="6 7" key="1">
    <citation type="submission" date="2013-08" db="EMBL/GenBank/DDBJ databases">
        <title>The genome sequence of Skermanella stibiiresistens.</title>
        <authorList>
            <person name="Zhu W."/>
            <person name="Wang G."/>
        </authorList>
    </citation>
    <scope>NUCLEOTIDE SEQUENCE [LARGE SCALE GENOMIC DNA]</scope>
    <source>
        <strain evidence="6 7">SB22</strain>
    </source>
</reference>
<organism evidence="6 7">
    <name type="scientific">Skermanella stibiiresistens SB22</name>
    <dbReference type="NCBI Taxonomy" id="1385369"/>
    <lineage>
        <taxon>Bacteria</taxon>
        <taxon>Pseudomonadati</taxon>
        <taxon>Pseudomonadota</taxon>
        <taxon>Alphaproteobacteria</taxon>
        <taxon>Rhodospirillales</taxon>
        <taxon>Azospirillaceae</taxon>
        <taxon>Skermanella</taxon>
    </lineage>
</organism>
<evidence type="ECO:0000256" key="1">
    <source>
        <dbReference type="ARBA" id="ARBA00023015"/>
    </source>
</evidence>
<feature type="domain" description="HTH tetR-type" evidence="5">
    <location>
        <begin position="12"/>
        <end position="71"/>
    </location>
</feature>
<keyword evidence="2 4" id="KW-0238">DNA-binding</keyword>
<proteinExistence type="predicted"/>
<dbReference type="SUPFAM" id="SSF46689">
    <property type="entry name" value="Homeodomain-like"/>
    <property type="match status" value="1"/>
</dbReference>
<dbReference type="InterPro" id="IPR009057">
    <property type="entry name" value="Homeodomain-like_sf"/>
</dbReference>
<dbReference type="InterPro" id="IPR050109">
    <property type="entry name" value="HTH-type_TetR-like_transc_reg"/>
</dbReference>
<keyword evidence="7" id="KW-1185">Reference proteome</keyword>
<dbReference type="GO" id="GO:0003700">
    <property type="term" value="F:DNA-binding transcription factor activity"/>
    <property type="evidence" value="ECO:0007669"/>
    <property type="project" value="TreeGrafter"/>
</dbReference>
<dbReference type="Proteomes" id="UP000019486">
    <property type="component" value="Unassembled WGS sequence"/>
</dbReference>
<keyword evidence="3" id="KW-0804">Transcription</keyword>
<feature type="DNA-binding region" description="H-T-H motif" evidence="4">
    <location>
        <begin position="34"/>
        <end position="53"/>
    </location>
</feature>
<dbReference type="PANTHER" id="PTHR30055:SF234">
    <property type="entry name" value="HTH-TYPE TRANSCRIPTIONAL REGULATOR BETI"/>
    <property type="match status" value="1"/>
</dbReference>
<dbReference type="Pfam" id="PF00440">
    <property type="entry name" value="TetR_N"/>
    <property type="match status" value="1"/>
</dbReference>
<dbReference type="Gene3D" id="1.10.357.10">
    <property type="entry name" value="Tetracycline Repressor, domain 2"/>
    <property type="match status" value="1"/>
</dbReference>